<dbReference type="SUPFAM" id="SSF53474">
    <property type="entry name" value="alpha/beta-Hydrolases"/>
    <property type="match status" value="1"/>
</dbReference>
<dbReference type="InterPro" id="IPR011044">
    <property type="entry name" value="Quino_amine_DH_bsu"/>
</dbReference>
<name>A0ABU9CG46_9BURK</name>
<evidence type="ECO:0000313" key="5">
    <source>
        <dbReference type="Proteomes" id="UP001365405"/>
    </source>
</evidence>
<keyword evidence="1" id="KW-0378">Hydrolase</keyword>
<dbReference type="Gene3D" id="3.40.50.1820">
    <property type="entry name" value="alpha/beta hydrolase"/>
    <property type="match status" value="1"/>
</dbReference>
<proteinExistence type="predicted"/>
<dbReference type="SUPFAM" id="SSF50969">
    <property type="entry name" value="YVTN repeat-like/Quinoprotein amine dehydrogenase"/>
    <property type="match status" value="1"/>
</dbReference>
<evidence type="ECO:0000259" key="3">
    <source>
        <dbReference type="Pfam" id="PF00326"/>
    </source>
</evidence>
<protein>
    <submittedName>
        <fullName evidence="4">Prolyl oligopeptidase family serine peptidase</fullName>
    </submittedName>
</protein>
<evidence type="ECO:0000256" key="1">
    <source>
        <dbReference type="ARBA" id="ARBA00022801"/>
    </source>
</evidence>
<dbReference type="Pfam" id="PF00326">
    <property type="entry name" value="Peptidase_S9"/>
    <property type="match status" value="1"/>
</dbReference>
<sequence length="691" mass="75661">MSKKLHGLSRIAIGLAAACAAMGAAAQAGGPIKVPTVEQLAQHARVTGFQLSPDGKHLMAIESAGDVRQVLIWQTDNLAAKPRTLSSSSMRIRSASFLKNDVVAVTLWQPYDARLGGSVTKTFIEKLLITDLDGKTWKEPLEQANISRADDLKSVAALAKPSIRSNLAGDPDHVLVESDGNASDRDLFRYNVRTGTAARVMRLSENDIEVMVDGKGQPQAKSRAGNDSKGLYVATDLRDPDSGEWQEHFRSYVKERDLLQVVRVGTTPGTVVLRSNVGRDVTALYEYDVKARKNKGTLFEHRFFDATGARTVGSDDPRDGEGFDGFSYRGIYGNEVHWANPRLQAVVDAVAQSAGIGQAKQVLVDVSTGRRAEVNALDGATVTISGFHKGDGKGDNATYLLRVSGMNLPTEHYMLRGQRLSLLGKEFPQIDRRALGKSTFVYYPARDGLNIPAILTVPNAELCGKGPYPAVIHPHGGPWSRDTMDYDVSGWVPLMVSRCRVVLQPQYRGSADWGRALWLAGDAQWGQKMQDDKDDGAKWLAAQNLVDPKRVAMFGFSYGGYAAMAAAVRPMDLYKCAIAGAGVSDIERIWAAFYTNPFFRDRQEPTVRGLSPLSQADKIKIPIMVYHGERDQTVPLVQSELFVDKARKSGVPVEYHVLPDYGHGPAWTREIMTRQLAIIEQYLDKGCNGGL</sequence>
<organism evidence="4 5">
    <name type="scientific">Pseudaquabacterium inlustre</name>
    <dbReference type="NCBI Taxonomy" id="2984192"/>
    <lineage>
        <taxon>Bacteria</taxon>
        <taxon>Pseudomonadati</taxon>
        <taxon>Pseudomonadota</taxon>
        <taxon>Betaproteobacteria</taxon>
        <taxon>Burkholderiales</taxon>
        <taxon>Sphaerotilaceae</taxon>
        <taxon>Pseudaquabacterium</taxon>
    </lineage>
</organism>
<keyword evidence="5" id="KW-1185">Reference proteome</keyword>
<keyword evidence="2" id="KW-0732">Signal</keyword>
<dbReference type="EMBL" id="JBBUTH010000004">
    <property type="protein sequence ID" value="MEK8050673.1"/>
    <property type="molecule type" value="Genomic_DNA"/>
</dbReference>
<dbReference type="RefSeq" id="WP_341410344.1">
    <property type="nucleotide sequence ID" value="NZ_JBBUTH010000004.1"/>
</dbReference>
<gene>
    <name evidence="4" type="ORF">AACH10_10515</name>
</gene>
<feature type="chain" id="PRO_5045452697" evidence="2">
    <location>
        <begin position="29"/>
        <end position="691"/>
    </location>
</feature>
<reference evidence="4 5" key="1">
    <citation type="submission" date="2024-04" db="EMBL/GenBank/DDBJ databases">
        <title>Novel species of the genus Ideonella isolated from streams.</title>
        <authorList>
            <person name="Lu H."/>
        </authorList>
    </citation>
    <scope>NUCLEOTIDE SEQUENCE [LARGE SCALE GENOMIC DNA]</scope>
    <source>
        <strain evidence="4 5">DXS22W</strain>
    </source>
</reference>
<comment type="caution">
    <text evidence="4">The sequence shown here is derived from an EMBL/GenBank/DDBJ whole genome shotgun (WGS) entry which is preliminary data.</text>
</comment>
<dbReference type="InterPro" id="IPR029058">
    <property type="entry name" value="AB_hydrolase_fold"/>
</dbReference>
<evidence type="ECO:0000256" key="2">
    <source>
        <dbReference type="SAM" id="SignalP"/>
    </source>
</evidence>
<accession>A0ABU9CG46</accession>
<dbReference type="Proteomes" id="UP001365405">
    <property type="component" value="Unassembled WGS sequence"/>
</dbReference>
<feature type="signal peptide" evidence="2">
    <location>
        <begin position="1"/>
        <end position="28"/>
    </location>
</feature>
<evidence type="ECO:0000313" key="4">
    <source>
        <dbReference type="EMBL" id="MEK8050673.1"/>
    </source>
</evidence>
<dbReference type="PANTHER" id="PTHR42776:SF27">
    <property type="entry name" value="DIPEPTIDYL PEPTIDASE FAMILY MEMBER 6"/>
    <property type="match status" value="1"/>
</dbReference>
<dbReference type="InterPro" id="IPR001375">
    <property type="entry name" value="Peptidase_S9_cat"/>
</dbReference>
<dbReference type="PANTHER" id="PTHR42776">
    <property type="entry name" value="SERINE PEPTIDASE S9 FAMILY MEMBER"/>
    <property type="match status" value="1"/>
</dbReference>
<feature type="domain" description="Peptidase S9 prolyl oligopeptidase catalytic" evidence="3">
    <location>
        <begin position="494"/>
        <end position="685"/>
    </location>
</feature>